<dbReference type="EMBL" id="LSRL02000124">
    <property type="protein sequence ID" value="TDG43929.1"/>
    <property type="molecule type" value="Genomic_DNA"/>
</dbReference>
<evidence type="ECO:0000256" key="1">
    <source>
        <dbReference type="SAM" id="MobiDB-lite"/>
    </source>
</evidence>
<reference evidence="2 3" key="1">
    <citation type="journal article" date="2019" name="J. Hered.">
        <title>An Improved Genome Assembly for Drosophila navojoa, the Basal Species in the mojavensis Cluster.</title>
        <authorList>
            <person name="Vanderlinde T."/>
            <person name="Dupim E.G."/>
            <person name="Nazario-Yepiz N.O."/>
            <person name="Carvalho A.B."/>
        </authorList>
    </citation>
    <scope>NUCLEOTIDE SEQUENCE [LARGE SCALE GENOMIC DNA]</scope>
    <source>
        <strain evidence="2">Navoj_Jal97</strain>
        <tissue evidence="2">Whole organism</tissue>
    </source>
</reference>
<evidence type="ECO:0000313" key="2">
    <source>
        <dbReference type="EMBL" id="TDG43929.1"/>
    </source>
</evidence>
<evidence type="ECO:0000313" key="3">
    <source>
        <dbReference type="Proteomes" id="UP000295192"/>
    </source>
</evidence>
<feature type="region of interest" description="Disordered" evidence="1">
    <location>
        <begin position="37"/>
        <end position="77"/>
    </location>
</feature>
<comment type="caution">
    <text evidence="2">The sequence shown here is derived from an EMBL/GenBank/DDBJ whole genome shotgun (WGS) entry which is preliminary data.</text>
</comment>
<protein>
    <submittedName>
        <fullName evidence="2">Uncharacterized protein</fullName>
    </submittedName>
</protein>
<organism evidence="2 3">
    <name type="scientific">Drosophila navojoa</name>
    <name type="common">Fruit fly</name>
    <dbReference type="NCBI Taxonomy" id="7232"/>
    <lineage>
        <taxon>Eukaryota</taxon>
        <taxon>Metazoa</taxon>
        <taxon>Ecdysozoa</taxon>
        <taxon>Arthropoda</taxon>
        <taxon>Hexapoda</taxon>
        <taxon>Insecta</taxon>
        <taxon>Pterygota</taxon>
        <taxon>Neoptera</taxon>
        <taxon>Endopterygota</taxon>
        <taxon>Diptera</taxon>
        <taxon>Brachycera</taxon>
        <taxon>Muscomorpha</taxon>
        <taxon>Ephydroidea</taxon>
        <taxon>Drosophilidae</taxon>
        <taxon>Drosophila</taxon>
    </lineage>
</organism>
<proteinExistence type="predicted"/>
<feature type="compositionally biased region" description="Polar residues" evidence="1">
    <location>
        <begin position="53"/>
        <end position="77"/>
    </location>
</feature>
<dbReference type="Proteomes" id="UP000295192">
    <property type="component" value="Unassembled WGS sequence"/>
</dbReference>
<feature type="region of interest" description="Disordered" evidence="1">
    <location>
        <begin position="1"/>
        <end position="24"/>
    </location>
</feature>
<sequence>MPASGNSCLCSGHNKASPRPIREMSVPPATLVIIGASANNAQRQRQKQETKSSRMNVQQMPQTPLQINVKSNGWQIS</sequence>
<gene>
    <name evidence="2" type="ORF">AWZ03_009626</name>
</gene>
<dbReference type="AlphaFoldDB" id="A0A484B5K4"/>
<keyword evidence="3" id="KW-1185">Reference proteome</keyword>
<accession>A0A484B5K4</accession>
<name>A0A484B5K4_DRONA</name>
<dbReference type="OMA" id="KSNGWQI"/>